<keyword evidence="1" id="KW-0560">Oxidoreductase</keyword>
<feature type="domain" description="6-phosphogluconate dehydrogenase NADP-binding" evidence="4">
    <location>
        <begin position="5"/>
        <end position="167"/>
    </location>
</feature>
<evidence type="ECO:0000259" key="4">
    <source>
        <dbReference type="Pfam" id="PF03446"/>
    </source>
</evidence>
<dbReference type="GO" id="GO:0051287">
    <property type="term" value="F:NAD binding"/>
    <property type="evidence" value="ECO:0007669"/>
    <property type="project" value="InterPro"/>
</dbReference>
<feature type="domain" description="3-hydroxyisobutyrate dehydrogenase-like NAD-binding" evidence="5">
    <location>
        <begin position="170"/>
        <end position="289"/>
    </location>
</feature>
<dbReference type="PANTHER" id="PTHR22981">
    <property type="entry name" value="3-HYDROXYISOBUTYRATE DEHYDROGENASE-RELATED"/>
    <property type="match status" value="1"/>
</dbReference>
<comment type="caution">
    <text evidence="6">The sequence shown here is derived from an EMBL/GenBank/DDBJ whole genome shotgun (WGS) entry which is preliminary data.</text>
</comment>
<evidence type="ECO:0000256" key="3">
    <source>
        <dbReference type="PIRSR" id="PIRSR000103-1"/>
    </source>
</evidence>
<protein>
    <submittedName>
        <fullName evidence="6">3-hydroxyisobutyrate dehydrogenase</fullName>
    </submittedName>
</protein>
<dbReference type="InterPro" id="IPR015815">
    <property type="entry name" value="HIBADH-related"/>
</dbReference>
<dbReference type="InterPro" id="IPR036291">
    <property type="entry name" value="NAD(P)-bd_dom_sf"/>
</dbReference>
<dbReference type="GO" id="GO:0050661">
    <property type="term" value="F:NADP binding"/>
    <property type="evidence" value="ECO:0007669"/>
    <property type="project" value="InterPro"/>
</dbReference>
<feature type="active site" evidence="3">
    <location>
        <position position="176"/>
    </location>
</feature>
<dbReference type="InterPro" id="IPR006115">
    <property type="entry name" value="6PGDH_NADP-bd"/>
</dbReference>
<dbReference type="InterPro" id="IPR008927">
    <property type="entry name" value="6-PGluconate_DH-like_C_sf"/>
</dbReference>
<sequence length="303" mass="31630">MSDITVGWIGIGNMGWPMARNAKKAGVDIAVFDLDQDKLGRFADEFDAKRASSLAALSEMSDVIVTIVPDGKVVRRICFGDGDNLAAGFAEGKIVVDMSSSAPMGTRALGDELAAKGITLIDAPVSGGVTGADKATLSIMVGCSDEDALAKVMPTFEATGKNIFRCGPLGAGHAMKCLNNYLSAVGLTAANEALLIGQKFGLEPSAMVDILNVSTGRNSSTERKYHQSVLPRTYNSGFATALMAKDVGIAAGLAGDQDMFAPLLASLNEIWAGYKEVMPTANHEATIEVLEKANAIKLKGPKA</sequence>
<evidence type="ECO:0000256" key="1">
    <source>
        <dbReference type="ARBA" id="ARBA00023002"/>
    </source>
</evidence>
<keyword evidence="2" id="KW-0520">NAD</keyword>
<dbReference type="InterPro" id="IPR013328">
    <property type="entry name" value="6PGD_dom2"/>
</dbReference>
<name>A0A8G2EXJ0_9PROT</name>
<dbReference type="SUPFAM" id="SSF48179">
    <property type="entry name" value="6-phosphogluconate dehydrogenase C-terminal domain-like"/>
    <property type="match status" value="1"/>
</dbReference>
<dbReference type="SUPFAM" id="SSF51735">
    <property type="entry name" value="NAD(P)-binding Rossmann-fold domains"/>
    <property type="match status" value="1"/>
</dbReference>
<dbReference type="Pfam" id="PF03446">
    <property type="entry name" value="NAD_binding_2"/>
    <property type="match status" value="1"/>
</dbReference>
<evidence type="ECO:0000313" key="7">
    <source>
        <dbReference type="Proteomes" id="UP000198615"/>
    </source>
</evidence>
<dbReference type="Gene3D" id="1.10.1040.10">
    <property type="entry name" value="N-(1-d-carboxylethyl)-l-norvaline Dehydrogenase, domain 2"/>
    <property type="match status" value="1"/>
</dbReference>
<dbReference type="PANTHER" id="PTHR22981:SF7">
    <property type="entry name" value="3-HYDROXYISOBUTYRATE DEHYDROGENASE, MITOCHONDRIAL"/>
    <property type="match status" value="1"/>
</dbReference>
<accession>A0A8G2EXJ0</accession>
<organism evidence="6 7">
    <name type="scientific">Thalassobaculum litoreum DSM 18839</name>
    <dbReference type="NCBI Taxonomy" id="1123362"/>
    <lineage>
        <taxon>Bacteria</taxon>
        <taxon>Pseudomonadati</taxon>
        <taxon>Pseudomonadota</taxon>
        <taxon>Alphaproteobacteria</taxon>
        <taxon>Rhodospirillales</taxon>
        <taxon>Thalassobaculaceae</taxon>
        <taxon>Thalassobaculum</taxon>
    </lineage>
</organism>
<keyword evidence="7" id="KW-1185">Reference proteome</keyword>
<dbReference type="InterPro" id="IPR029154">
    <property type="entry name" value="HIBADH-like_NADP-bd"/>
</dbReference>
<evidence type="ECO:0000256" key="2">
    <source>
        <dbReference type="ARBA" id="ARBA00023027"/>
    </source>
</evidence>
<dbReference type="RefSeq" id="WP_093148971.1">
    <property type="nucleotide sequence ID" value="NZ_FNBW01000003.1"/>
</dbReference>
<dbReference type="EMBL" id="FNBW01000003">
    <property type="protein sequence ID" value="SDF41578.1"/>
    <property type="molecule type" value="Genomic_DNA"/>
</dbReference>
<dbReference type="GO" id="GO:0016616">
    <property type="term" value="F:oxidoreductase activity, acting on the CH-OH group of donors, NAD or NADP as acceptor"/>
    <property type="evidence" value="ECO:0007669"/>
    <property type="project" value="TreeGrafter"/>
</dbReference>
<dbReference type="Proteomes" id="UP000198615">
    <property type="component" value="Unassembled WGS sequence"/>
</dbReference>
<reference evidence="6 7" key="1">
    <citation type="submission" date="2016-10" db="EMBL/GenBank/DDBJ databases">
        <authorList>
            <person name="Varghese N."/>
            <person name="Submissions S."/>
        </authorList>
    </citation>
    <scope>NUCLEOTIDE SEQUENCE [LARGE SCALE GENOMIC DNA]</scope>
    <source>
        <strain evidence="6 7">DSM 18839</strain>
    </source>
</reference>
<dbReference type="Pfam" id="PF14833">
    <property type="entry name" value="NAD_binding_11"/>
    <property type="match status" value="1"/>
</dbReference>
<dbReference type="AlphaFoldDB" id="A0A8G2EXJ0"/>
<dbReference type="Gene3D" id="3.40.50.720">
    <property type="entry name" value="NAD(P)-binding Rossmann-like Domain"/>
    <property type="match status" value="1"/>
</dbReference>
<proteinExistence type="predicted"/>
<evidence type="ECO:0000259" key="5">
    <source>
        <dbReference type="Pfam" id="PF14833"/>
    </source>
</evidence>
<dbReference type="PIRSF" id="PIRSF000103">
    <property type="entry name" value="HIBADH"/>
    <property type="match status" value="1"/>
</dbReference>
<evidence type="ECO:0000313" key="6">
    <source>
        <dbReference type="EMBL" id="SDF41578.1"/>
    </source>
</evidence>
<dbReference type="OrthoDB" id="9812907at2"/>
<gene>
    <name evidence="6" type="ORF">SAMN05660686_01246</name>
</gene>